<evidence type="ECO:0000256" key="3">
    <source>
        <dbReference type="ARBA" id="ARBA00022801"/>
    </source>
</evidence>
<dbReference type="PANTHER" id="PTHR43390:SF1">
    <property type="entry name" value="CHLOROPLAST PROCESSING PEPTIDASE"/>
    <property type="match status" value="1"/>
</dbReference>
<dbReference type="Proteomes" id="UP000002630">
    <property type="component" value="Unassembled WGS sequence"/>
</dbReference>
<name>D8LKT2_ECTSI</name>
<gene>
    <name evidence="8" type="ORF">Esi_0031_0025</name>
</gene>
<dbReference type="SUPFAM" id="SSF51306">
    <property type="entry name" value="LexA/Signal peptidase"/>
    <property type="match status" value="1"/>
</dbReference>
<dbReference type="Gene3D" id="2.10.109.10">
    <property type="entry name" value="Umud Fragment, subunit A"/>
    <property type="match status" value="1"/>
</dbReference>
<dbReference type="Pfam" id="PF10502">
    <property type="entry name" value="Peptidase_S26"/>
    <property type="match status" value="1"/>
</dbReference>
<dbReference type="GO" id="GO:0004252">
    <property type="term" value="F:serine-type endopeptidase activity"/>
    <property type="evidence" value="ECO:0007669"/>
    <property type="project" value="InterPro"/>
</dbReference>
<keyword evidence="6" id="KW-0732">Signal</keyword>
<feature type="region of interest" description="Disordered" evidence="5">
    <location>
        <begin position="315"/>
        <end position="341"/>
    </location>
</feature>
<evidence type="ECO:0000256" key="1">
    <source>
        <dbReference type="ARBA" id="ARBA00009370"/>
    </source>
</evidence>
<dbReference type="AlphaFoldDB" id="D8LKT2"/>
<keyword evidence="9" id="KW-1185">Reference proteome</keyword>
<feature type="active site" evidence="4">
    <location>
        <position position="292"/>
    </location>
</feature>
<dbReference type="PROSITE" id="PS00501">
    <property type="entry name" value="SPASE_I_1"/>
    <property type="match status" value="1"/>
</dbReference>
<feature type="chain" id="PRO_5003117286" evidence="6">
    <location>
        <begin position="25"/>
        <end position="439"/>
    </location>
</feature>
<keyword evidence="2" id="KW-0645">Protease</keyword>
<feature type="active site" evidence="4">
    <location>
        <position position="237"/>
    </location>
</feature>
<feature type="signal peptide" evidence="6">
    <location>
        <begin position="1"/>
        <end position="24"/>
    </location>
</feature>
<comment type="similarity">
    <text evidence="1">Belongs to the peptidase S26 family.</text>
</comment>
<dbReference type="PRINTS" id="PR00727">
    <property type="entry name" value="LEADERPTASE"/>
</dbReference>
<dbReference type="GO" id="GO:0006465">
    <property type="term" value="P:signal peptide processing"/>
    <property type="evidence" value="ECO:0007669"/>
    <property type="project" value="InterPro"/>
</dbReference>
<dbReference type="OrthoDB" id="42172at2759"/>
<dbReference type="CDD" id="cd06530">
    <property type="entry name" value="S26_SPase_I"/>
    <property type="match status" value="1"/>
</dbReference>
<evidence type="ECO:0000313" key="8">
    <source>
        <dbReference type="EMBL" id="CBN80065.1"/>
    </source>
</evidence>
<sequence length="439" mass="46271">MYGACAKLVPAALMVLAHMHFARALISPRPTASLSWDQPVLRGRPSVWSEDGYGSSSWKHQRMRRGRRCGNFHQRQRTRAPALAMLFEKRPEERALGDVLIPEDSSGGAGGGSGDDAIGVSVEPPGFLKRVFSVPKNVRRTAAAGDVVVPVIGARDGWGGIRQRLADQGIYPGVEYRILERGDWPVRVPAREFPVMLTPFSYNAATAWAAFTTSLSLLSVGFVLSQALTLSVINSHSMEPTLQVGDVVLVEKVSRSFLVKPNDIVYFRPPPVLQDIVSRAGGSLSPSDLFVKRVAALSGDTVTVGADGRVDVRAAAGGGGGNTRLPKGTNRADNGGGAAGGDSDSILGDGVAGQEGSAAAVAAAKGGALAEEKVALPDSVLQRIARLDEKVLPSGSVFVLGDNPAASMDSRVWGQLDKGEIVGHALLRVFPPRSFGLLQ</sequence>
<evidence type="ECO:0000256" key="2">
    <source>
        <dbReference type="ARBA" id="ARBA00022670"/>
    </source>
</evidence>
<dbReference type="InParanoid" id="D8LKT2"/>
<dbReference type="InterPro" id="IPR019533">
    <property type="entry name" value="Peptidase_S26"/>
</dbReference>
<organism evidence="8 9">
    <name type="scientific">Ectocarpus siliculosus</name>
    <name type="common">Brown alga</name>
    <name type="synonym">Conferva siliculosa</name>
    <dbReference type="NCBI Taxonomy" id="2880"/>
    <lineage>
        <taxon>Eukaryota</taxon>
        <taxon>Sar</taxon>
        <taxon>Stramenopiles</taxon>
        <taxon>Ochrophyta</taxon>
        <taxon>PX clade</taxon>
        <taxon>Phaeophyceae</taxon>
        <taxon>Ectocarpales</taxon>
        <taxon>Ectocarpaceae</taxon>
        <taxon>Ectocarpus</taxon>
    </lineage>
</organism>
<evidence type="ECO:0000256" key="6">
    <source>
        <dbReference type="SAM" id="SignalP"/>
    </source>
</evidence>
<dbReference type="PANTHER" id="PTHR43390">
    <property type="entry name" value="SIGNAL PEPTIDASE I"/>
    <property type="match status" value="1"/>
</dbReference>
<dbReference type="EMBL" id="FN649760">
    <property type="protein sequence ID" value="CBN80065.1"/>
    <property type="molecule type" value="Genomic_DNA"/>
</dbReference>
<dbReference type="GO" id="GO:0016020">
    <property type="term" value="C:membrane"/>
    <property type="evidence" value="ECO:0007669"/>
    <property type="project" value="InterPro"/>
</dbReference>
<dbReference type="STRING" id="2880.D8LKT2"/>
<dbReference type="InterPro" id="IPR036286">
    <property type="entry name" value="LexA/Signal_pep-like_sf"/>
</dbReference>
<feature type="domain" description="Peptidase S26" evidence="7">
    <location>
        <begin position="215"/>
        <end position="429"/>
    </location>
</feature>
<protein>
    <submittedName>
        <fullName evidence="8">Signal peptidase I (SPase I) (Leader peptidase I)</fullName>
    </submittedName>
</protein>
<evidence type="ECO:0000256" key="4">
    <source>
        <dbReference type="PIRSR" id="PIRSR600223-1"/>
    </source>
</evidence>
<evidence type="ECO:0000256" key="5">
    <source>
        <dbReference type="SAM" id="MobiDB-lite"/>
    </source>
</evidence>
<dbReference type="InterPro" id="IPR000223">
    <property type="entry name" value="Pept_S26A_signal_pept_1"/>
</dbReference>
<evidence type="ECO:0000259" key="7">
    <source>
        <dbReference type="Pfam" id="PF10502"/>
    </source>
</evidence>
<dbReference type="InterPro" id="IPR019756">
    <property type="entry name" value="Pept_S26A_signal_pept_1_Ser-AS"/>
</dbReference>
<proteinExistence type="inferred from homology"/>
<keyword evidence="3" id="KW-0378">Hydrolase</keyword>
<accession>D8LKT2</accession>
<reference evidence="8 9" key="1">
    <citation type="journal article" date="2010" name="Nature">
        <title>The Ectocarpus genome and the independent evolution of multicellularity in brown algae.</title>
        <authorList>
            <person name="Cock J.M."/>
            <person name="Sterck L."/>
            <person name="Rouze P."/>
            <person name="Scornet D."/>
            <person name="Allen A.E."/>
            <person name="Amoutzias G."/>
            <person name="Anthouard V."/>
            <person name="Artiguenave F."/>
            <person name="Aury J.M."/>
            <person name="Badger J.H."/>
            <person name="Beszteri B."/>
            <person name="Billiau K."/>
            <person name="Bonnet E."/>
            <person name="Bothwell J.H."/>
            <person name="Bowler C."/>
            <person name="Boyen C."/>
            <person name="Brownlee C."/>
            <person name="Carrano C.J."/>
            <person name="Charrier B."/>
            <person name="Cho G.Y."/>
            <person name="Coelho S.M."/>
            <person name="Collen J."/>
            <person name="Corre E."/>
            <person name="Da Silva C."/>
            <person name="Delage L."/>
            <person name="Delaroque N."/>
            <person name="Dittami S.M."/>
            <person name="Doulbeau S."/>
            <person name="Elias M."/>
            <person name="Farnham G."/>
            <person name="Gachon C.M."/>
            <person name="Gschloessl B."/>
            <person name="Heesch S."/>
            <person name="Jabbari K."/>
            <person name="Jubin C."/>
            <person name="Kawai H."/>
            <person name="Kimura K."/>
            <person name="Kloareg B."/>
            <person name="Kupper F.C."/>
            <person name="Lang D."/>
            <person name="Le Bail A."/>
            <person name="Leblanc C."/>
            <person name="Lerouge P."/>
            <person name="Lohr M."/>
            <person name="Lopez P.J."/>
            <person name="Martens C."/>
            <person name="Maumus F."/>
            <person name="Michel G."/>
            <person name="Miranda-Saavedra D."/>
            <person name="Morales J."/>
            <person name="Moreau H."/>
            <person name="Motomura T."/>
            <person name="Nagasato C."/>
            <person name="Napoli C.A."/>
            <person name="Nelson D.R."/>
            <person name="Nyvall-Collen P."/>
            <person name="Peters A.F."/>
            <person name="Pommier C."/>
            <person name="Potin P."/>
            <person name="Poulain J."/>
            <person name="Quesneville H."/>
            <person name="Read B."/>
            <person name="Rensing S.A."/>
            <person name="Ritter A."/>
            <person name="Rousvoal S."/>
            <person name="Samanta M."/>
            <person name="Samson G."/>
            <person name="Schroeder D.C."/>
            <person name="Segurens B."/>
            <person name="Strittmatter M."/>
            <person name="Tonon T."/>
            <person name="Tregear J.W."/>
            <person name="Valentin K."/>
            <person name="von Dassow P."/>
            <person name="Yamagishi T."/>
            <person name="Van de Peer Y."/>
            <person name="Wincker P."/>
        </authorList>
    </citation>
    <scope>NUCLEOTIDE SEQUENCE [LARGE SCALE GENOMIC DNA]</scope>
    <source>
        <strain evidence="9">Ec32 / CCAP1310/4</strain>
    </source>
</reference>
<dbReference type="eggNOG" id="ENOG502S8VM">
    <property type="taxonomic scope" value="Eukaryota"/>
</dbReference>
<evidence type="ECO:0000313" key="9">
    <source>
        <dbReference type="Proteomes" id="UP000002630"/>
    </source>
</evidence>